<dbReference type="InterPro" id="IPR006373">
    <property type="entry name" value="VSA_Rifin"/>
</dbReference>
<dbReference type="OrthoDB" id="378834at2759"/>
<gene>
    <name evidence="1" type="ORF">PFMC_05281</name>
</gene>
<organism evidence="1 2">
    <name type="scientific">Plasmodium falciparum (isolate Camp / Malaysia)</name>
    <dbReference type="NCBI Taxonomy" id="5835"/>
    <lineage>
        <taxon>Eukaryota</taxon>
        <taxon>Sar</taxon>
        <taxon>Alveolata</taxon>
        <taxon>Apicomplexa</taxon>
        <taxon>Aconoidasida</taxon>
        <taxon>Haemosporida</taxon>
        <taxon>Plasmodiidae</taxon>
        <taxon>Plasmodium</taxon>
        <taxon>Plasmodium (Laverania)</taxon>
    </lineage>
</organism>
<evidence type="ECO:0000313" key="2">
    <source>
        <dbReference type="Proteomes" id="UP000030694"/>
    </source>
</evidence>
<proteinExistence type="predicted"/>
<dbReference type="AlphaFoldDB" id="A0A024X0Y8"/>
<accession>A0A024X0Y8</accession>
<protein>
    <recommendedName>
        <fullName evidence="3">Rifin</fullName>
    </recommendedName>
</protein>
<evidence type="ECO:0008006" key="3">
    <source>
        <dbReference type="Google" id="ProtNLM"/>
    </source>
</evidence>
<dbReference type="EMBL" id="KI927606">
    <property type="protein sequence ID" value="ETW58833.1"/>
    <property type="molecule type" value="Genomic_DNA"/>
</dbReference>
<evidence type="ECO:0000313" key="1">
    <source>
        <dbReference type="EMBL" id="ETW58833.1"/>
    </source>
</evidence>
<sequence>MKKECKDQFDKEIKKIILKDKLEKELMDKFATLQTDIQSDAIPTCVCEKSLAYKLEKTCLKCAGILGDGVAPTIRFLGTLVVNK</sequence>
<reference evidence="1 2" key="2">
    <citation type="submission" date="2013-02" db="EMBL/GenBank/DDBJ databases">
        <title>The Genome Sequence of Plasmodium falciparum CAMP/Malaysia.</title>
        <authorList>
            <consortium name="The Broad Institute Genome Sequencing Platform"/>
            <consortium name="The Broad Institute Genome Sequencing Center for Infectious Disease"/>
            <person name="Neafsey D."/>
            <person name="Cheeseman I."/>
            <person name="Volkman S."/>
            <person name="Adams J."/>
            <person name="Walker B."/>
            <person name="Young S.K."/>
            <person name="Zeng Q."/>
            <person name="Gargeya S."/>
            <person name="Fitzgerald M."/>
            <person name="Haas B."/>
            <person name="Abouelleil A."/>
            <person name="Alvarado L."/>
            <person name="Arachchi H.M."/>
            <person name="Berlin A.M."/>
            <person name="Chapman S.B."/>
            <person name="Dewar J."/>
            <person name="Goldberg J."/>
            <person name="Griggs A."/>
            <person name="Gujja S."/>
            <person name="Hansen M."/>
            <person name="Howarth C."/>
            <person name="Imamovic A."/>
            <person name="Larimer J."/>
            <person name="McCowan C."/>
            <person name="Murphy C."/>
            <person name="Neiman D."/>
            <person name="Pearson M."/>
            <person name="Priest M."/>
            <person name="Roberts A."/>
            <person name="Saif S."/>
            <person name="Shea T."/>
            <person name="Sisk P."/>
            <person name="Sykes S."/>
            <person name="Wortman J."/>
            <person name="Nusbaum C."/>
            <person name="Birren B."/>
        </authorList>
    </citation>
    <scope>NUCLEOTIDE SEQUENCE [LARGE SCALE GENOMIC DNA]</scope>
    <source>
        <strain evidence="1 2">CAMP/Malaysia</strain>
    </source>
</reference>
<dbReference type="Proteomes" id="UP000030694">
    <property type="component" value="Unassembled WGS sequence"/>
</dbReference>
<reference evidence="1 2" key="1">
    <citation type="submission" date="2013-02" db="EMBL/GenBank/DDBJ databases">
        <title>The Genome Annotation of Plasmodium falciparum CAMP/Malaysia.</title>
        <authorList>
            <consortium name="The Broad Institute Genome Sequencing Platform"/>
            <consortium name="The Broad Institute Genome Sequencing Center for Infectious Disease"/>
            <person name="Neafsey D."/>
            <person name="Hoffman S."/>
            <person name="Volkman S."/>
            <person name="Rosenthal P."/>
            <person name="Walker B."/>
            <person name="Young S.K."/>
            <person name="Zeng Q."/>
            <person name="Gargeya S."/>
            <person name="Fitzgerald M."/>
            <person name="Haas B."/>
            <person name="Abouelleil A."/>
            <person name="Allen A.W."/>
            <person name="Alvarado L."/>
            <person name="Arachchi H.M."/>
            <person name="Berlin A.M."/>
            <person name="Chapman S.B."/>
            <person name="Gainer-Dewar J."/>
            <person name="Goldberg J."/>
            <person name="Griggs A."/>
            <person name="Gujja S."/>
            <person name="Hansen M."/>
            <person name="Howarth C."/>
            <person name="Imamovic A."/>
            <person name="Ireland A."/>
            <person name="Larimer J."/>
            <person name="McCowan C."/>
            <person name="Murphy C."/>
            <person name="Pearson M."/>
            <person name="Poon T.W."/>
            <person name="Priest M."/>
            <person name="Roberts A."/>
            <person name="Saif S."/>
            <person name="Shea T."/>
            <person name="Sisk P."/>
            <person name="Sykes S."/>
            <person name="Wortman J."/>
            <person name="Nusbaum C."/>
            <person name="Birren B."/>
        </authorList>
    </citation>
    <scope>NUCLEOTIDE SEQUENCE [LARGE SCALE GENOMIC DNA]</scope>
    <source>
        <strain evidence="1 2">CAMP/Malaysia</strain>
    </source>
</reference>
<dbReference type="Pfam" id="PF02009">
    <property type="entry name" value="RIFIN"/>
    <property type="match status" value="1"/>
</dbReference>
<name>A0A024X0Y8_PLAFC</name>
<dbReference type="OMA" id="RHYVWAR"/>